<accession>A0A4Q4J682</accession>
<evidence type="ECO:0000256" key="3">
    <source>
        <dbReference type="ARBA" id="ARBA00011738"/>
    </source>
</evidence>
<evidence type="ECO:0000256" key="6">
    <source>
        <dbReference type="ARBA" id="ARBA00023002"/>
    </source>
</evidence>
<comment type="subunit">
    <text evidence="3">Homodimer.</text>
</comment>
<evidence type="ECO:0000256" key="1">
    <source>
        <dbReference type="ARBA" id="ARBA00001974"/>
    </source>
</evidence>
<dbReference type="GO" id="GO:0003995">
    <property type="term" value="F:acyl-CoA dehydrogenase activity"/>
    <property type="evidence" value="ECO:0007669"/>
    <property type="project" value="TreeGrafter"/>
</dbReference>
<reference evidence="11 12" key="1">
    <citation type="submission" date="2019-02" db="EMBL/GenBank/DDBJ databases">
        <authorList>
            <person name="Feng G."/>
        </authorList>
    </citation>
    <scope>NUCLEOTIDE SEQUENCE [LARGE SCALE GENOMIC DNA]</scope>
    <source>
        <strain evidence="11 12">DSM 26779</strain>
    </source>
</reference>
<evidence type="ECO:0000256" key="5">
    <source>
        <dbReference type="ARBA" id="ARBA00022827"/>
    </source>
</evidence>
<evidence type="ECO:0000259" key="10">
    <source>
        <dbReference type="Pfam" id="PF02771"/>
    </source>
</evidence>
<evidence type="ECO:0000313" key="12">
    <source>
        <dbReference type="Proteomes" id="UP000292734"/>
    </source>
</evidence>
<dbReference type="Gene3D" id="2.40.110.10">
    <property type="entry name" value="Butyryl-CoA Dehydrogenase, subunit A, domain 2"/>
    <property type="match status" value="1"/>
</dbReference>
<dbReference type="InterPro" id="IPR046373">
    <property type="entry name" value="Acyl-CoA_Oxase/DH_mid-dom_sf"/>
</dbReference>
<feature type="domain" description="Acyl-CoA dehydrogenase/oxidase N-terminal" evidence="10">
    <location>
        <begin position="3"/>
        <end position="118"/>
    </location>
</feature>
<dbReference type="RefSeq" id="WP_129965495.1">
    <property type="nucleotide sequence ID" value="NZ_JACBZE010000005.1"/>
</dbReference>
<keyword evidence="6 7" id="KW-0560">Oxidoreductase</keyword>
<keyword evidence="4 7" id="KW-0285">Flavoprotein</keyword>
<dbReference type="Pfam" id="PF02770">
    <property type="entry name" value="Acyl-CoA_dh_M"/>
    <property type="match status" value="1"/>
</dbReference>
<protein>
    <submittedName>
        <fullName evidence="11">Acyl-CoA dehydrogenase</fullName>
    </submittedName>
</protein>
<comment type="similarity">
    <text evidence="2 7">Belongs to the acyl-CoA dehydrogenase family.</text>
</comment>
<organism evidence="11 12">
    <name type="scientific">Sphingobium indicum</name>
    <dbReference type="NCBI Taxonomy" id="332055"/>
    <lineage>
        <taxon>Bacteria</taxon>
        <taxon>Pseudomonadati</taxon>
        <taxon>Pseudomonadota</taxon>
        <taxon>Alphaproteobacteria</taxon>
        <taxon>Sphingomonadales</taxon>
        <taxon>Sphingomonadaceae</taxon>
        <taxon>Sphingobium</taxon>
    </lineage>
</organism>
<dbReference type="InterPro" id="IPR013786">
    <property type="entry name" value="AcylCoA_DH/ox_N"/>
</dbReference>
<gene>
    <name evidence="11" type="ORF">EWH08_12710</name>
</gene>
<name>A0A4Q4J682_9SPHN</name>
<dbReference type="InterPro" id="IPR009075">
    <property type="entry name" value="AcylCo_DH/oxidase_C"/>
</dbReference>
<sequence>MTERACAIAAKVEAFVRETVIPYEKDPRATPHGPTDDLVQEMRAKARAAGVLTPHVLPDGSHLDQRETAIVLIRSGLSPLGPLAVNTMAPDEGNMYLIGKVGSPEQKARFLDQLVSGESRSAFFMTEPADEGGAGSDPSMMQTSCRLDGNHWVINGRKAFITGAAGAEVGIVMAKSQDGACMFLVDLPDPAIRIERVLDTIDSSMPGGHSLVVIDNLRVPASQMLGASGEGFKYAQIRLSPARLSHCMRWLGAAIRAQEIASDYACRREAFGKKLIDHEGVGFMLAENMIDLQQCELMIDWCASVLDGGSLGTVESSMAKVAVSEALFRIADRCVQVMGGMGVSGDTIVEQVFREVRAFRIYDGPTEVHKWSLAKKIKRDHGKAHAG</sequence>
<evidence type="ECO:0000256" key="2">
    <source>
        <dbReference type="ARBA" id="ARBA00009347"/>
    </source>
</evidence>
<keyword evidence="5 7" id="KW-0274">FAD</keyword>
<dbReference type="InterPro" id="IPR050741">
    <property type="entry name" value="Acyl-CoA_dehydrogenase"/>
</dbReference>
<evidence type="ECO:0000259" key="9">
    <source>
        <dbReference type="Pfam" id="PF02770"/>
    </source>
</evidence>
<dbReference type="InterPro" id="IPR036250">
    <property type="entry name" value="AcylCo_DH-like_C"/>
</dbReference>
<dbReference type="SUPFAM" id="SSF56645">
    <property type="entry name" value="Acyl-CoA dehydrogenase NM domain-like"/>
    <property type="match status" value="1"/>
</dbReference>
<comment type="caution">
    <text evidence="11">The sequence shown here is derived from an EMBL/GenBank/DDBJ whole genome shotgun (WGS) entry which is preliminary data.</text>
</comment>
<dbReference type="SUPFAM" id="SSF47203">
    <property type="entry name" value="Acyl-CoA dehydrogenase C-terminal domain-like"/>
    <property type="match status" value="1"/>
</dbReference>
<dbReference type="PANTHER" id="PTHR48083:SF13">
    <property type="entry name" value="ACYL-COA DEHYDROGENASE FAMILY MEMBER 11"/>
    <property type="match status" value="1"/>
</dbReference>
<proteinExistence type="inferred from homology"/>
<dbReference type="Gene3D" id="1.10.540.10">
    <property type="entry name" value="Acyl-CoA dehydrogenase/oxidase, N-terminal domain"/>
    <property type="match status" value="1"/>
</dbReference>
<dbReference type="Proteomes" id="UP000292734">
    <property type="component" value="Unassembled WGS sequence"/>
</dbReference>
<evidence type="ECO:0000313" key="11">
    <source>
        <dbReference type="EMBL" id="RYM01535.1"/>
    </source>
</evidence>
<dbReference type="GO" id="GO:0050660">
    <property type="term" value="F:flavin adenine dinucleotide binding"/>
    <property type="evidence" value="ECO:0007669"/>
    <property type="project" value="InterPro"/>
</dbReference>
<dbReference type="EMBL" id="SEOM01000004">
    <property type="protein sequence ID" value="RYM01535.1"/>
    <property type="molecule type" value="Genomic_DNA"/>
</dbReference>
<dbReference type="InterPro" id="IPR037069">
    <property type="entry name" value="AcylCoA_DH/ox_N_sf"/>
</dbReference>
<dbReference type="PANTHER" id="PTHR48083">
    <property type="entry name" value="MEDIUM-CHAIN SPECIFIC ACYL-COA DEHYDROGENASE, MITOCHONDRIAL-RELATED"/>
    <property type="match status" value="1"/>
</dbReference>
<dbReference type="Pfam" id="PF02771">
    <property type="entry name" value="Acyl-CoA_dh_N"/>
    <property type="match status" value="1"/>
</dbReference>
<dbReference type="AlphaFoldDB" id="A0A4Q4J682"/>
<evidence type="ECO:0000259" key="8">
    <source>
        <dbReference type="Pfam" id="PF00441"/>
    </source>
</evidence>
<feature type="domain" description="Acyl-CoA dehydrogenase/oxidase C-terminal" evidence="8">
    <location>
        <begin position="229"/>
        <end position="376"/>
    </location>
</feature>
<dbReference type="GO" id="GO:0005737">
    <property type="term" value="C:cytoplasm"/>
    <property type="evidence" value="ECO:0007669"/>
    <property type="project" value="TreeGrafter"/>
</dbReference>
<evidence type="ECO:0000256" key="4">
    <source>
        <dbReference type="ARBA" id="ARBA00022630"/>
    </source>
</evidence>
<dbReference type="Gene3D" id="1.20.140.10">
    <property type="entry name" value="Butyryl-CoA Dehydrogenase, subunit A, domain 3"/>
    <property type="match status" value="1"/>
</dbReference>
<dbReference type="InterPro" id="IPR009100">
    <property type="entry name" value="AcylCoA_DH/oxidase_NM_dom_sf"/>
</dbReference>
<dbReference type="GO" id="GO:0033539">
    <property type="term" value="P:fatty acid beta-oxidation using acyl-CoA dehydrogenase"/>
    <property type="evidence" value="ECO:0007669"/>
    <property type="project" value="TreeGrafter"/>
</dbReference>
<feature type="domain" description="Acyl-CoA oxidase/dehydrogenase middle" evidence="9">
    <location>
        <begin position="122"/>
        <end position="200"/>
    </location>
</feature>
<dbReference type="InterPro" id="IPR006091">
    <property type="entry name" value="Acyl-CoA_Oxase/DH_mid-dom"/>
</dbReference>
<evidence type="ECO:0000256" key="7">
    <source>
        <dbReference type="RuleBase" id="RU362125"/>
    </source>
</evidence>
<comment type="cofactor">
    <cofactor evidence="1 7">
        <name>FAD</name>
        <dbReference type="ChEBI" id="CHEBI:57692"/>
    </cofactor>
</comment>
<dbReference type="Pfam" id="PF00441">
    <property type="entry name" value="Acyl-CoA_dh_1"/>
    <property type="match status" value="1"/>
</dbReference>